<dbReference type="Proteomes" id="UP000178820">
    <property type="component" value="Unassembled WGS sequence"/>
</dbReference>
<dbReference type="GO" id="GO:0005829">
    <property type="term" value="C:cytosol"/>
    <property type="evidence" value="ECO:0007669"/>
    <property type="project" value="TreeGrafter"/>
</dbReference>
<dbReference type="EMBL" id="MHOT01000017">
    <property type="protein sequence ID" value="OGZ68871.1"/>
    <property type="molecule type" value="Genomic_DNA"/>
</dbReference>
<dbReference type="Gene3D" id="3.50.20.20">
    <property type="entry name" value="Janus/Ocnus"/>
    <property type="match status" value="1"/>
</dbReference>
<proteinExistence type="predicted"/>
<gene>
    <name evidence="4" type="ORF">A3D44_04280</name>
</gene>
<dbReference type="AlphaFoldDB" id="A0A1G2I336"/>
<keyword evidence="2" id="KW-0221">Differentiation</keyword>
<comment type="caution">
    <text evidence="4">The sequence shown here is derived from an EMBL/GenBank/DDBJ whole genome shotgun (WGS) entry which is preliminary data.</text>
</comment>
<dbReference type="GO" id="GO:0030154">
    <property type="term" value="P:cell differentiation"/>
    <property type="evidence" value="ECO:0007669"/>
    <property type="project" value="UniProtKB-KW"/>
</dbReference>
<sequence>MTLDEIPVYKTYAVILDKFIVAELTDTGGRKKIVVRSGWHGHSDLAGFLQDELDDSNIYPKIIGGGKIILDPARQSVEIYGESTSYGSEPNRQTTVTIIQAAYPGFQITSGS</sequence>
<dbReference type="SUPFAM" id="SSF143724">
    <property type="entry name" value="PHP14-like"/>
    <property type="match status" value="1"/>
</dbReference>
<dbReference type="GO" id="GO:0007548">
    <property type="term" value="P:sex differentiation"/>
    <property type="evidence" value="ECO:0007669"/>
    <property type="project" value="UniProtKB-KW"/>
</dbReference>
<evidence type="ECO:0000313" key="4">
    <source>
        <dbReference type="EMBL" id="OGZ68871.1"/>
    </source>
</evidence>
<organism evidence="4 5">
    <name type="scientific">Candidatus Staskawiczbacteria bacterium RIFCSPHIGHO2_02_FULL_42_22</name>
    <dbReference type="NCBI Taxonomy" id="1802207"/>
    <lineage>
        <taxon>Bacteria</taxon>
        <taxon>Candidatus Staskawicziibacteriota</taxon>
    </lineage>
</organism>
<evidence type="ECO:0000313" key="5">
    <source>
        <dbReference type="Proteomes" id="UP000178820"/>
    </source>
</evidence>
<evidence type="ECO:0000256" key="3">
    <source>
        <dbReference type="ARBA" id="ARBA00022928"/>
    </source>
</evidence>
<accession>A0A1G2I336</accession>
<dbReference type="GO" id="GO:0101006">
    <property type="term" value="F:protein histidine phosphatase activity"/>
    <property type="evidence" value="ECO:0007669"/>
    <property type="project" value="TreeGrafter"/>
</dbReference>
<dbReference type="InterPro" id="IPR007702">
    <property type="entry name" value="Janus"/>
</dbReference>
<evidence type="ECO:0000256" key="1">
    <source>
        <dbReference type="ARBA" id="ARBA00002508"/>
    </source>
</evidence>
<dbReference type="InterPro" id="IPR038596">
    <property type="entry name" value="Janus_sf"/>
</dbReference>
<keyword evidence="3" id="KW-0726">Sexual differentiation</keyword>
<comment type="function">
    <text evidence="1">JanA and janB regulate somatic sex differentiation.</text>
</comment>
<evidence type="ECO:0000256" key="2">
    <source>
        <dbReference type="ARBA" id="ARBA00022782"/>
    </source>
</evidence>
<reference evidence="4 5" key="1">
    <citation type="journal article" date="2016" name="Nat. Commun.">
        <title>Thousands of microbial genomes shed light on interconnected biogeochemical processes in an aquifer system.</title>
        <authorList>
            <person name="Anantharaman K."/>
            <person name="Brown C.T."/>
            <person name="Hug L.A."/>
            <person name="Sharon I."/>
            <person name="Castelle C.J."/>
            <person name="Probst A.J."/>
            <person name="Thomas B.C."/>
            <person name="Singh A."/>
            <person name="Wilkins M.J."/>
            <person name="Karaoz U."/>
            <person name="Brodie E.L."/>
            <person name="Williams K.H."/>
            <person name="Hubbard S.S."/>
            <person name="Banfield J.F."/>
        </authorList>
    </citation>
    <scope>NUCLEOTIDE SEQUENCE [LARGE SCALE GENOMIC DNA]</scope>
</reference>
<dbReference type="PANTHER" id="PTHR12258">
    <property type="entry name" value="JANUS-A/JANUS-B"/>
    <property type="match status" value="1"/>
</dbReference>
<protein>
    <submittedName>
        <fullName evidence="4">Uncharacterized protein</fullName>
    </submittedName>
</protein>
<dbReference type="PANTHER" id="PTHR12258:SF5">
    <property type="entry name" value="BCDNA.GH02250-RELATED"/>
    <property type="match status" value="1"/>
</dbReference>
<dbReference type="Pfam" id="PF05005">
    <property type="entry name" value="Ocnus"/>
    <property type="match status" value="1"/>
</dbReference>
<name>A0A1G2I336_9BACT</name>